<gene>
    <name evidence="2" type="ORF">METZ01_LOCUS267976</name>
</gene>
<organism evidence="2">
    <name type="scientific">marine metagenome</name>
    <dbReference type="NCBI Taxonomy" id="408172"/>
    <lineage>
        <taxon>unclassified sequences</taxon>
        <taxon>metagenomes</taxon>
        <taxon>ecological metagenomes</taxon>
    </lineage>
</organism>
<sequence length="159" mass="17287">MKVKSLQFDGLTFLSGAYVNTGICQDPIDIEDYQLYTGRQVLRDEGQMSTHTELPCLSKPSAARTATTSRSKFDSSFSGSIVAPSDGAAAGCGWVSKKRPSHPQATAALESETMWSGSPPLEPEARPARWTEWVPSKITGTLAPKRIRLNDRISTTRSP</sequence>
<evidence type="ECO:0000313" key="2">
    <source>
        <dbReference type="EMBL" id="SVC15122.1"/>
    </source>
</evidence>
<feature type="region of interest" description="Disordered" evidence="1">
    <location>
        <begin position="94"/>
        <end position="126"/>
    </location>
</feature>
<protein>
    <submittedName>
        <fullName evidence="2">Uncharacterized protein</fullName>
    </submittedName>
</protein>
<reference evidence="2" key="1">
    <citation type="submission" date="2018-05" db="EMBL/GenBank/DDBJ databases">
        <authorList>
            <person name="Lanie J.A."/>
            <person name="Ng W.-L."/>
            <person name="Kazmierczak K.M."/>
            <person name="Andrzejewski T.M."/>
            <person name="Davidsen T.M."/>
            <person name="Wayne K.J."/>
            <person name="Tettelin H."/>
            <person name="Glass J.I."/>
            <person name="Rusch D."/>
            <person name="Podicherti R."/>
            <person name="Tsui H.-C.T."/>
            <person name="Winkler M.E."/>
        </authorList>
    </citation>
    <scope>NUCLEOTIDE SEQUENCE</scope>
</reference>
<proteinExistence type="predicted"/>
<accession>A0A382JUU6</accession>
<name>A0A382JUU6_9ZZZZ</name>
<dbReference type="AlphaFoldDB" id="A0A382JUU6"/>
<feature type="non-terminal residue" evidence="2">
    <location>
        <position position="159"/>
    </location>
</feature>
<dbReference type="EMBL" id="UINC01076194">
    <property type="protein sequence ID" value="SVC15122.1"/>
    <property type="molecule type" value="Genomic_DNA"/>
</dbReference>
<evidence type="ECO:0000256" key="1">
    <source>
        <dbReference type="SAM" id="MobiDB-lite"/>
    </source>
</evidence>